<sequence length="269" mass="31016">MRAVVDLVRASQISDEIQDWLRAPDASIDFNNNYKKRQPGTGLWLVQGAAFKAWLGQPGSSLWLRGFAGCGKSVLCSTAIQHTLRRRGFDRESRVGIAFFFFTFNDETKQETSSMLRALVLQLSDQLKKPHHKLAELYDNYKRATPPGRSLLECLHQICISFQDVYVILDALDESPRDSYRAAMLETLTEMRGWSDCHLHLLVTSRDEVDIREELEANQVETIPLKNDEIDQDIALFVSRHLRENRRLRKWSFSFDEIERVLTEKAQGV</sequence>
<dbReference type="InterPro" id="IPR027417">
    <property type="entry name" value="P-loop_NTPase"/>
</dbReference>
<protein>
    <recommendedName>
        <fullName evidence="2">NACHT domain-containing protein</fullName>
    </recommendedName>
</protein>
<proteinExistence type="predicted"/>
<keyword evidence="1" id="KW-0677">Repeat</keyword>
<gene>
    <name evidence="3" type="ORF">CPLU01_13101</name>
</gene>
<dbReference type="EMBL" id="WIGO01000290">
    <property type="protein sequence ID" value="KAF6819205.1"/>
    <property type="molecule type" value="Genomic_DNA"/>
</dbReference>
<evidence type="ECO:0000259" key="2">
    <source>
        <dbReference type="PROSITE" id="PS50837"/>
    </source>
</evidence>
<name>A0A8H6JU38_9PEZI</name>
<evidence type="ECO:0000313" key="4">
    <source>
        <dbReference type="Proteomes" id="UP000654918"/>
    </source>
</evidence>
<organism evidence="3 4">
    <name type="scientific">Colletotrichum plurivorum</name>
    <dbReference type="NCBI Taxonomy" id="2175906"/>
    <lineage>
        <taxon>Eukaryota</taxon>
        <taxon>Fungi</taxon>
        <taxon>Dikarya</taxon>
        <taxon>Ascomycota</taxon>
        <taxon>Pezizomycotina</taxon>
        <taxon>Sordariomycetes</taxon>
        <taxon>Hypocreomycetidae</taxon>
        <taxon>Glomerellales</taxon>
        <taxon>Glomerellaceae</taxon>
        <taxon>Colletotrichum</taxon>
        <taxon>Colletotrichum orchidearum species complex</taxon>
    </lineage>
</organism>
<reference evidence="3" key="1">
    <citation type="journal article" date="2020" name="Phytopathology">
        <title>Genome Sequence Resources of Colletotrichum truncatum, C. plurivorum, C. musicola, and C. sojae: Four Species Pathogenic to Soybean (Glycine max).</title>
        <authorList>
            <person name="Rogerio F."/>
            <person name="Boufleur T.R."/>
            <person name="Ciampi-Guillardi M."/>
            <person name="Sukno S.A."/>
            <person name="Thon M.R."/>
            <person name="Massola Junior N.S."/>
            <person name="Baroncelli R."/>
        </authorList>
    </citation>
    <scope>NUCLEOTIDE SEQUENCE</scope>
    <source>
        <strain evidence="3">LFN00145</strain>
    </source>
</reference>
<dbReference type="Pfam" id="PF24883">
    <property type="entry name" value="NPHP3_N"/>
    <property type="match status" value="1"/>
</dbReference>
<dbReference type="InterPro" id="IPR007111">
    <property type="entry name" value="NACHT_NTPase"/>
</dbReference>
<keyword evidence="4" id="KW-1185">Reference proteome</keyword>
<dbReference type="PANTHER" id="PTHR10039">
    <property type="entry name" value="AMELOGENIN"/>
    <property type="match status" value="1"/>
</dbReference>
<feature type="domain" description="NACHT" evidence="2">
    <location>
        <begin position="60"/>
        <end position="206"/>
    </location>
</feature>
<dbReference type="InterPro" id="IPR056884">
    <property type="entry name" value="NPHP3-like_N"/>
</dbReference>
<dbReference type="PROSITE" id="PS50837">
    <property type="entry name" value="NACHT"/>
    <property type="match status" value="1"/>
</dbReference>
<accession>A0A8H6JU38</accession>
<dbReference type="Proteomes" id="UP000654918">
    <property type="component" value="Unassembled WGS sequence"/>
</dbReference>
<dbReference type="SUPFAM" id="SSF52540">
    <property type="entry name" value="P-loop containing nucleoside triphosphate hydrolases"/>
    <property type="match status" value="1"/>
</dbReference>
<dbReference type="Gene3D" id="3.40.50.300">
    <property type="entry name" value="P-loop containing nucleotide triphosphate hydrolases"/>
    <property type="match status" value="1"/>
</dbReference>
<evidence type="ECO:0000313" key="3">
    <source>
        <dbReference type="EMBL" id="KAF6819205.1"/>
    </source>
</evidence>
<dbReference type="PANTHER" id="PTHR10039:SF16">
    <property type="entry name" value="GPI INOSITOL-DEACYLASE"/>
    <property type="match status" value="1"/>
</dbReference>
<evidence type="ECO:0000256" key="1">
    <source>
        <dbReference type="ARBA" id="ARBA00022737"/>
    </source>
</evidence>
<dbReference type="AlphaFoldDB" id="A0A8H6JU38"/>
<comment type="caution">
    <text evidence="3">The sequence shown here is derived from an EMBL/GenBank/DDBJ whole genome shotgun (WGS) entry which is preliminary data.</text>
</comment>